<proteinExistence type="predicted"/>
<dbReference type="GO" id="GO:0033540">
    <property type="term" value="P:fatty acid beta-oxidation using acyl-CoA oxidase"/>
    <property type="evidence" value="ECO:0007669"/>
    <property type="project" value="TreeGrafter"/>
</dbReference>
<dbReference type="GO" id="GO:0005777">
    <property type="term" value="C:peroxisome"/>
    <property type="evidence" value="ECO:0007669"/>
    <property type="project" value="InterPro"/>
</dbReference>
<dbReference type="InterPro" id="IPR009100">
    <property type="entry name" value="AcylCoA_DH/oxidase_NM_dom_sf"/>
</dbReference>
<accession>A0AAD4HX46</accession>
<keyword evidence="2" id="KW-1185">Reference proteome</keyword>
<organism evidence="1 2">
    <name type="scientific">Staphylotrichum longicolle</name>
    <dbReference type="NCBI Taxonomy" id="669026"/>
    <lineage>
        <taxon>Eukaryota</taxon>
        <taxon>Fungi</taxon>
        <taxon>Dikarya</taxon>
        <taxon>Ascomycota</taxon>
        <taxon>Pezizomycotina</taxon>
        <taxon>Sordariomycetes</taxon>
        <taxon>Sordariomycetidae</taxon>
        <taxon>Sordariales</taxon>
        <taxon>Chaetomiaceae</taxon>
        <taxon>Staphylotrichum</taxon>
    </lineage>
</organism>
<name>A0AAD4HX46_9PEZI</name>
<dbReference type="EMBL" id="JAHCVI010000004">
    <property type="protein sequence ID" value="KAG7286065.1"/>
    <property type="molecule type" value="Genomic_DNA"/>
</dbReference>
<dbReference type="Gene3D" id="1.20.140.10">
    <property type="entry name" value="Butyryl-CoA Dehydrogenase, subunit A, domain 3"/>
    <property type="match status" value="1"/>
</dbReference>
<sequence>MRLSLQVILLFTIKERNQFADKVKWSERLMRAETRQGLELDDIRYLTERFWDFHFDLIAARDPTALIIATIHINLCIGTLCNFIKDRPDLSDLLERLLKFEICGEFMLTEVGHGLDARNLETTATLQPDGSFDLHTPTHAAAKAMPPTTPNAGIPRVAIVFARLKVNGDDHGVKPFLVWLCDADQMRRGITSRALPSRSGTNMKPLDHAITTFDHVRLSPNALLGPMSKPEDERGDFLRQIWRVSIGTLSLSITGISAIRVGTHIAALYSQRRTVAAPDGRGRVPIMSFSTQQRPILDGWTHGIVLDAYARWTVKEFMNPRCSQPMRHAFAAIFKATITRASRVLNDLSERCGWQGLFPYNQISELELNLQGSQIAEGDTLVLCIRLASELLGDKYTLPEPRDPSIVLAQRDRAGTELTFHDALVTAYDEVLPDLLKAVGESEVNDYVTAPIASEESWTIFVGELPSFEYPCDGAEGYQPEL</sequence>
<reference evidence="1" key="1">
    <citation type="submission" date="2023-02" db="EMBL/GenBank/DDBJ databases">
        <authorList>
            <person name="Palmer J.M."/>
        </authorList>
    </citation>
    <scope>NUCLEOTIDE SEQUENCE</scope>
    <source>
        <strain evidence="1">FW57</strain>
    </source>
</reference>
<gene>
    <name evidence="1" type="ORF">NEMBOFW57_008368</name>
</gene>
<dbReference type="InterPro" id="IPR012258">
    <property type="entry name" value="Acyl-CoA_oxidase"/>
</dbReference>
<dbReference type="Gene3D" id="2.40.110.10">
    <property type="entry name" value="Butyryl-CoA Dehydrogenase, subunit A, domain 2"/>
    <property type="match status" value="1"/>
</dbReference>
<evidence type="ECO:0008006" key="3">
    <source>
        <dbReference type="Google" id="ProtNLM"/>
    </source>
</evidence>
<dbReference type="Proteomes" id="UP001197093">
    <property type="component" value="Unassembled WGS sequence"/>
</dbReference>
<evidence type="ECO:0000313" key="1">
    <source>
        <dbReference type="EMBL" id="KAG7286065.1"/>
    </source>
</evidence>
<dbReference type="SUPFAM" id="SSF47203">
    <property type="entry name" value="Acyl-CoA dehydrogenase C-terminal domain-like"/>
    <property type="match status" value="1"/>
</dbReference>
<dbReference type="PANTHER" id="PTHR10909">
    <property type="entry name" value="ELECTRON TRANSPORT OXIDOREDUCTASE"/>
    <property type="match status" value="1"/>
</dbReference>
<dbReference type="PANTHER" id="PTHR10909:SF382">
    <property type="entry name" value="ACYL-COENZYME A OXIDASE"/>
    <property type="match status" value="1"/>
</dbReference>
<dbReference type="InterPro" id="IPR036250">
    <property type="entry name" value="AcylCo_DH-like_C"/>
</dbReference>
<comment type="caution">
    <text evidence="1">The sequence shown here is derived from an EMBL/GenBank/DDBJ whole genome shotgun (WGS) entry which is preliminary data.</text>
</comment>
<dbReference type="GO" id="GO:0003997">
    <property type="term" value="F:acyl-CoA oxidase activity"/>
    <property type="evidence" value="ECO:0007669"/>
    <property type="project" value="InterPro"/>
</dbReference>
<dbReference type="AlphaFoldDB" id="A0AAD4HX46"/>
<protein>
    <recommendedName>
        <fullName evidence="3">Acyl-CoA oxidase</fullName>
    </recommendedName>
</protein>
<dbReference type="GO" id="GO:0005504">
    <property type="term" value="F:fatty acid binding"/>
    <property type="evidence" value="ECO:0007669"/>
    <property type="project" value="TreeGrafter"/>
</dbReference>
<dbReference type="InterPro" id="IPR046373">
    <property type="entry name" value="Acyl-CoA_Oxase/DH_mid-dom_sf"/>
</dbReference>
<dbReference type="GO" id="GO:0071949">
    <property type="term" value="F:FAD binding"/>
    <property type="evidence" value="ECO:0007669"/>
    <property type="project" value="InterPro"/>
</dbReference>
<dbReference type="GO" id="GO:0055088">
    <property type="term" value="P:lipid homeostasis"/>
    <property type="evidence" value="ECO:0007669"/>
    <property type="project" value="TreeGrafter"/>
</dbReference>
<dbReference type="SUPFAM" id="SSF56645">
    <property type="entry name" value="Acyl-CoA dehydrogenase NM domain-like"/>
    <property type="match status" value="1"/>
</dbReference>
<evidence type="ECO:0000313" key="2">
    <source>
        <dbReference type="Proteomes" id="UP001197093"/>
    </source>
</evidence>